<proteinExistence type="predicted"/>
<accession>A0A099YCB2</accession>
<keyword evidence="8" id="KW-0326">Glycosidase</keyword>
<evidence type="ECO:0000256" key="3">
    <source>
        <dbReference type="ARBA" id="ARBA00022605"/>
    </source>
</evidence>
<dbReference type="EC" id="3.2.2.9" evidence="2"/>
<evidence type="ECO:0000256" key="1">
    <source>
        <dbReference type="ARBA" id="ARBA00004945"/>
    </source>
</evidence>
<dbReference type="InterPro" id="IPR035994">
    <property type="entry name" value="Nucleoside_phosphorylase_sf"/>
</dbReference>
<keyword evidence="4 8" id="KW-0378">Hydrolase</keyword>
<dbReference type="RefSeq" id="WP_033934914.1">
    <property type="nucleotide sequence ID" value="NZ_CABMGR010000002.1"/>
</dbReference>
<evidence type="ECO:0000256" key="6">
    <source>
        <dbReference type="ARBA" id="ARBA00050313"/>
    </source>
</evidence>
<dbReference type="NCBIfam" id="TIGR01704">
    <property type="entry name" value="MTA_SAH-Nsdase"/>
    <property type="match status" value="1"/>
</dbReference>
<evidence type="ECO:0000256" key="5">
    <source>
        <dbReference type="ARBA" id="ARBA00023167"/>
    </source>
</evidence>
<evidence type="ECO:0000256" key="2">
    <source>
        <dbReference type="ARBA" id="ARBA00011974"/>
    </source>
</evidence>
<gene>
    <name evidence="9" type="ORF">LM011_06315</name>
    <name evidence="8" type="ORF">LX03_04380</name>
</gene>
<dbReference type="InterPro" id="IPR010049">
    <property type="entry name" value="MTA_SAH_Nsdase"/>
</dbReference>
<dbReference type="NCBIfam" id="NF004079">
    <property type="entry name" value="PRK05584.1"/>
    <property type="match status" value="1"/>
</dbReference>
<dbReference type="GO" id="GO:0019509">
    <property type="term" value="P:L-methionine salvage from methylthioadenosine"/>
    <property type="evidence" value="ECO:0007669"/>
    <property type="project" value="UniProtKB-UniPathway"/>
</dbReference>
<dbReference type="AlphaFoldDB" id="A0A099YCB2"/>
<dbReference type="GO" id="GO:0005829">
    <property type="term" value="C:cytosol"/>
    <property type="evidence" value="ECO:0007669"/>
    <property type="project" value="TreeGrafter"/>
</dbReference>
<dbReference type="GO" id="GO:0019284">
    <property type="term" value="P:L-methionine salvage from S-adenosylmethionine"/>
    <property type="evidence" value="ECO:0007669"/>
    <property type="project" value="TreeGrafter"/>
</dbReference>
<protein>
    <recommendedName>
        <fullName evidence="2">adenosylhomocysteine nucleosidase</fullName>
        <ecNumber evidence="2">3.2.2.9</ecNumber>
    </recommendedName>
</protein>
<evidence type="ECO:0000313" key="10">
    <source>
        <dbReference type="Proteomes" id="UP000030001"/>
    </source>
</evidence>
<dbReference type="GO" id="GO:0008930">
    <property type="term" value="F:methylthioadenosine nucleosidase activity"/>
    <property type="evidence" value="ECO:0007669"/>
    <property type="project" value="InterPro"/>
</dbReference>
<name>A0A099YCB2_LIMMU</name>
<sequence length="234" mass="24898">MKFGIICAMQEEIKELKAALKNNRTKTLGDKEYFAGQIDGQDVVLVESGIGKVEAAITAEHLAVDFAVDVIINSGSAGGIGEGLHVGDVVVSSETAYHDVDATAFGYEYGQLPQKTPRFKASQQWGSALMTAGEKTGLNVKRGLIVSGDQFVASQAAIAKIKQHFPDALSAEMEGAAVGQVACDHKLPYVVVRAMSDTGDEKANVSFDEFIIEAGKRSAKMLLQLFSDLNAQEG</sequence>
<comment type="catalytic activity">
    <reaction evidence="6">
        <text>5'-deoxyadenosine + H2O = 5-deoxy-D-ribose + adenine</text>
        <dbReference type="Rhea" id="RHEA:29859"/>
        <dbReference type="ChEBI" id="CHEBI:15377"/>
        <dbReference type="ChEBI" id="CHEBI:16708"/>
        <dbReference type="ChEBI" id="CHEBI:17319"/>
        <dbReference type="ChEBI" id="CHEBI:149540"/>
        <dbReference type="EC" id="3.2.2.9"/>
    </reaction>
    <physiologicalReaction direction="left-to-right" evidence="6">
        <dbReference type="Rhea" id="RHEA:29860"/>
    </physiologicalReaction>
</comment>
<reference evidence="8 10" key="1">
    <citation type="submission" date="2014-09" db="EMBL/GenBank/DDBJ databases">
        <title>Lactobacillus mucosae CRL573 Genome Sequencing.</title>
        <authorList>
            <person name="Bleckwedel J."/>
            <person name="Teran L.C."/>
            <person name="Bonacina J."/>
            <person name="Saavedra L."/>
            <person name="Mozzi F.B."/>
            <person name="Raya R.R."/>
        </authorList>
    </citation>
    <scope>NUCLEOTIDE SEQUENCE [LARGE SCALE GENOMIC DNA]</scope>
    <source>
        <strain evidence="8 10">CRL573</strain>
    </source>
</reference>
<dbReference type="GO" id="GO:0009164">
    <property type="term" value="P:nucleoside catabolic process"/>
    <property type="evidence" value="ECO:0007669"/>
    <property type="project" value="InterPro"/>
</dbReference>
<dbReference type="GO" id="GO:0008782">
    <property type="term" value="F:adenosylhomocysteine nucleosidase activity"/>
    <property type="evidence" value="ECO:0007669"/>
    <property type="project" value="UniProtKB-EC"/>
</dbReference>
<dbReference type="Pfam" id="PF01048">
    <property type="entry name" value="PNP_UDP_1"/>
    <property type="match status" value="1"/>
</dbReference>
<keyword evidence="5" id="KW-0486">Methionine biosynthesis</keyword>
<feature type="domain" description="Nucleoside phosphorylase" evidence="7">
    <location>
        <begin position="2"/>
        <end position="226"/>
    </location>
</feature>
<evidence type="ECO:0000259" key="7">
    <source>
        <dbReference type="Pfam" id="PF01048"/>
    </source>
</evidence>
<dbReference type="CDD" id="cd09008">
    <property type="entry name" value="MTAN"/>
    <property type="match status" value="1"/>
</dbReference>
<keyword evidence="3" id="KW-0028">Amino-acid biosynthesis</keyword>
<dbReference type="PANTHER" id="PTHR46832">
    <property type="entry name" value="5'-METHYLTHIOADENOSINE/S-ADENOSYLHOMOCYSTEINE NUCLEOSIDASE"/>
    <property type="match status" value="1"/>
</dbReference>
<dbReference type="FunFam" id="3.40.50.1580:FF:000001">
    <property type="entry name" value="MTA/SAH nucleosidase family protein"/>
    <property type="match status" value="1"/>
</dbReference>
<organism evidence="8 10">
    <name type="scientific">Limosilactobacillus mucosae</name>
    <name type="common">Lactobacillus mucosae</name>
    <dbReference type="NCBI Taxonomy" id="97478"/>
    <lineage>
        <taxon>Bacteria</taxon>
        <taxon>Bacillati</taxon>
        <taxon>Bacillota</taxon>
        <taxon>Bacilli</taxon>
        <taxon>Lactobacillales</taxon>
        <taxon>Lactobacillaceae</taxon>
        <taxon>Limosilactobacillus</taxon>
    </lineage>
</organism>
<dbReference type="Proteomes" id="UP000030001">
    <property type="component" value="Unassembled WGS sequence"/>
</dbReference>
<comment type="pathway">
    <text evidence="1">Amino-acid biosynthesis; L-methionine biosynthesis via salvage pathway; S-methyl-5-thio-alpha-D-ribose 1-phosphate from S-methyl-5'-thioadenosine (hydrolase route): step 1/2.</text>
</comment>
<reference evidence="9 11" key="2">
    <citation type="submission" date="2020-10" db="EMBL/GenBank/DDBJ databases">
        <title>Genome sequencing of Lactobacillus mucosae KCTC 21011.</title>
        <authorList>
            <person name="Kim J."/>
        </authorList>
    </citation>
    <scope>NUCLEOTIDE SEQUENCE [LARGE SCALE GENOMIC DNA]</scope>
    <source>
        <strain evidence="9 11">LM011</strain>
    </source>
</reference>
<evidence type="ECO:0000313" key="8">
    <source>
        <dbReference type="EMBL" id="KGL67027.1"/>
    </source>
</evidence>
<dbReference type="EMBL" id="CP062966">
    <property type="protein sequence ID" value="QOL69040.1"/>
    <property type="molecule type" value="Genomic_DNA"/>
</dbReference>
<evidence type="ECO:0000313" key="11">
    <source>
        <dbReference type="Proteomes" id="UP000593929"/>
    </source>
</evidence>
<evidence type="ECO:0000313" key="9">
    <source>
        <dbReference type="EMBL" id="QOL69040.1"/>
    </source>
</evidence>
<dbReference type="EMBL" id="JROC01000029">
    <property type="protein sequence ID" value="KGL67027.1"/>
    <property type="molecule type" value="Genomic_DNA"/>
</dbReference>
<dbReference type="InterPro" id="IPR000845">
    <property type="entry name" value="Nucleoside_phosphorylase_d"/>
</dbReference>
<dbReference type="SUPFAM" id="SSF53167">
    <property type="entry name" value="Purine and uridine phosphorylases"/>
    <property type="match status" value="1"/>
</dbReference>
<dbReference type="Proteomes" id="UP000593929">
    <property type="component" value="Chromosome"/>
</dbReference>
<dbReference type="UniPathway" id="UPA00904">
    <property type="reaction ID" value="UER00871"/>
</dbReference>
<dbReference type="PANTHER" id="PTHR46832:SF1">
    <property type="entry name" value="5'-METHYLTHIOADENOSINE_S-ADENOSYLHOMOCYSTEINE NUCLEOSIDASE"/>
    <property type="match status" value="1"/>
</dbReference>
<dbReference type="Gene3D" id="3.40.50.1580">
    <property type="entry name" value="Nucleoside phosphorylase domain"/>
    <property type="match status" value="1"/>
</dbReference>
<evidence type="ECO:0000256" key="4">
    <source>
        <dbReference type="ARBA" id="ARBA00022801"/>
    </source>
</evidence>